<dbReference type="PROSITE" id="PS00162">
    <property type="entry name" value="ALPHA_CA_1"/>
    <property type="match status" value="1"/>
</dbReference>
<sequence length="516" mass="57358">MESLPVESTQRKMLSSYRDMSPIIVVLSLLAVTDSQGAKWTYTGPDGEQHWPKHFPFCGGVFQSPIDLQTHLFRYDPTLAPIQVWNYNLSFQEQLTLGNNGHSVQLSLPPSMHFSGGLPHRYSAAQLHLHWGSPSMPGGSEHTVNGRQFAAEMHVVHFNSDKYPNISIAADKSDGLAVLGVLIEVGKFNAGFDQFLKYLNNIKYKDQKLKVPAFNIRDLLPARLDEFYRYDGSLTTPPCYPSVLWTVFRTPVSLSQAQFQALASALYSSGEQDTALVAMSRNYRKPQQADDRIVLVSFQDGRGSHRPVTVTSPLLRQRVLQQLLAGDLADLADEGLHWLLPNLGHGDSQSPAPRGPQLSLAHAAEELWRGAVWQGAGLGAGSMLWKNRHTPGMAQDGLCYVALEQKLARQLHSSHTGTRLVAALRDTLFPDLNLRSYLACRSDLALPTIRQILRARPSDEANELHQSLARAVHGPRRGHPRKHRGRAPPPAPPAAHSQNHIQARWHHGPLQGEWED</sequence>
<dbReference type="SMART" id="SM01057">
    <property type="entry name" value="Carb_anhydrase"/>
    <property type="match status" value="1"/>
</dbReference>
<dbReference type="InterPro" id="IPR018338">
    <property type="entry name" value="Carbonic_anhydrase_a-class_CS"/>
</dbReference>
<keyword evidence="3 7" id="KW-0479">Metal-binding</keyword>
<dbReference type="InterPro" id="IPR001148">
    <property type="entry name" value="CA_dom"/>
</dbReference>
<evidence type="ECO:0000256" key="4">
    <source>
        <dbReference type="ARBA" id="ARBA00022833"/>
    </source>
</evidence>
<reference evidence="10" key="1">
    <citation type="submission" date="2021-01" db="EMBL/GenBank/DDBJ databases">
        <authorList>
            <person name="Zahm M."/>
            <person name="Roques C."/>
            <person name="Cabau C."/>
            <person name="Klopp C."/>
            <person name="Donnadieu C."/>
            <person name="Jouanno E."/>
            <person name="Lampietro C."/>
            <person name="Louis A."/>
            <person name="Herpin A."/>
            <person name="Echchiki A."/>
            <person name="Berthelot C."/>
            <person name="Parey E."/>
            <person name="Roest-Crollius H."/>
            <person name="Braasch I."/>
            <person name="Postlethwait J."/>
            <person name="Bobe J."/>
            <person name="Montfort J."/>
            <person name="Bouchez O."/>
            <person name="Begum T."/>
            <person name="Mejri S."/>
            <person name="Adams A."/>
            <person name="Chen W.-J."/>
            <person name="Guiguen Y."/>
        </authorList>
    </citation>
    <scope>NUCLEOTIDE SEQUENCE</scope>
    <source>
        <tissue evidence="10">Blood</tissue>
    </source>
</reference>
<evidence type="ECO:0000256" key="7">
    <source>
        <dbReference type="RuleBase" id="RU367011"/>
    </source>
</evidence>
<feature type="compositionally biased region" description="Basic residues" evidence="8">
    <location>
        <begin position="473"/>
        <end position="486"/>
    </location>
</feature>
<dbReference type="Proteomes" id="UP000829720">
    <property type="component" value="Unassembled WGS sequence"/>
</dbReference>
<evidence type="ECO:0000313" key="11">
    <source>
        <dbReference type="Proteomes" id="UP000829720"/>
    </source>
</evidence>
<gene>
    <name evidence="10" type="ORF">AGOR_G00162740</name>
</gene>
<dbReference type="GO" id="GO:0008270">
    <property type="term" value="F:zinc ion binding"/>
    <property type="evidence" value="ECO:0007669"/>
    <property type="project" value="UniProtKB-UniRule"/>
</dbReference>
<keyword evidence="5" id="KW-0325">Glycoprotein</keyword>
<dbReference type="GO" id="GO:0004089">
    <property type="term" value="F:carbonate dehydratase activity"/>
    <property type="evidence" value="ECO:0007669"/>
    <property type="project" value="UniProtKB-UniRule"/>
</dbReference>
<evidence type="ECO:0000256" key="3">
    <source>
        <dbReference type="ARBA" id="ARBA00022723"/>
    </source>
</evidence>
<comment type="function">
    <text evidence="7">Reversible hydration of carbon dioxide.</text>
</comment>
<feature type="domain" description="Alpha-carbonic anhydrase" evidence="9">
    <location>
        <begin position="38"/>
        <end position="298"/>
    </location>
</feature>
<dbReference type="SUPFAM" id="SSF51069">
    <property type="entry name" value="Carbonic anhydrase"/>
    <property type="match status" value="1"/>
</dbReference>
<dbReference type="InterPro" id="IPR036398">
    <property type="entry name" value="CA_dom_sf"/>
</dbReference>
<dbReference type="EC" id="4.2.1.1" evidence="2 7"/>
<keyword evidence="4 7" id="KW-0862">Zinc</keyword>
<comment type="similarity">
    <text evidence="1 7">Belongs to the alpha-carbonic anhydrase family.</text>
</comment>
<evidence type="ECO:0000256" key="5">
    <source>
        <dbReference type="ARBA" id="ARBA00023180"/>
    </source>
</evidence>
<comment type="caution">
    <text evidence="10">The sequence shown here is derived from an EMBL/GenBank/DDBJ whole genome shotgun (WGS) entry which is preliminary data.</text>
</comment>
<evidence type="ECO:0000313" key="10">
    <source>
        <dbReference type="EMBL" id="KAI1889425.1"/>
    </source>
</evidence>
<comment type="cofactor">
    <cofactor evidence="7">
        <name>Zn(2+)</name>
        <dbReference type="ChEBI" id="CHEBI:29105"/>
    </cofactor>
</comment>
<keyword evidence="6 7" id="KW-0456">Lyase</keyword>
<organism evidence="10 11">
    <name type="scientific">Albula goreensis</name>
    <dbReference type="NCBI Taxonomy" id="1534307"/>
    <lineage>
        <taxon>Eukaryota</taxon>
        <taxon>Metazoa</taxon>
        <taxon>Chordata</taxon>
        <taxon>Craniata</taxon>
        <taxon>Vertebrata</taxon>
        <taxon>Euteleostomi</taxon>
        <taxon>Actinopterygii</taxon>
        <taxon>Neopterygii</taxon>
        <taxon>Teleostei</taxon>
        <taxon>Albuliformes</taxon>
        <taxon>Albulidae</taxon>
        <taxon>Albula</taxon>
    </lineage>
</organism>
<dbReference type="OrthoDB" id="429145at2759"/>
<dbReference type="Gene3D" id="3.10.200.10">
    <property type="entry name" value="Alpha carbonic anhydrase"/>
    <property type="match status" value="1"/>
</dbReference>
<name>A0A8T3D3R1_9TELE</name>
<dbReference type="PANTHER" id="PTHR18952">
    <property type="entry name" value="CARBONIC ANHYDRASE"/>
    <property type="match status" value="1"/>
</dbReference>
<evidence type="ECO:0000256" key="2">
    <source>
        <dbReference type="ARBA" id="ARBA00012925"/>
    </source>
</evidence>
<dbReference type="PROSITE" id="PS51144">
    <property type="entry name" value="ALPHA_CA_2"/>
    <property type="match status" value="1"/>
</dbReference>
<evidence type="ECO:0000259" key="9">
    <source>
        <dbReference type="PROSITE" id="PS51144"/>
    </source>
</evidence>
<dbReference type="Pfam" id="PF00194">
    <property type="entry name" value="Carb_anhydrase"/>
    <property type="match status" value="1"/>
</dbReference>
<evidence type="ECO:0000256" key="8">
    <source>
        <dbReference type="SAM" id="MobiDB-lite"/>
    </source>
</evidence>
<evidence type="ECO:0000256" key="1">
    <source>
        <dbReference type="ARBA" id="ARBA00010718"/>
    </source>
</evidence>
<protein>
    <recommendedName>
        <fullName evidence="2 7">Carbonic anhydrase</fullName>
        <ecNumber evidence="2 7">4.2.1.1</ecNumber>
    </recommendedName>
</protein>
<dbReference type="FunFam" id="3.10.200.10:FF:000003">
    <property type="entry name" value="Carbonic anhydrase 12"/>
    <property type="match status" value="1"/>
</dbReference>
<dbReference type="GO" id="GO:0005886">
    <property type="term" value="C:plasma membrane"/>
    <property type="evidence" value="ECO:0007669"/>
    <property type="project" value="TreeGrafter"/>
</dbReference>
<proteinExistence type="inferred from homology"/>
<keyword evidence="11" id="KW-1185">Reference proteome</keyword>
<comment type="catalytic activity">
    <reaction evidence="7">
        <text>hydrogencarbonate + H(+) = CO2 + H2O</text>
        <dbReference type="Rhea" id="RHEA:10748"/>
        <dbReference type="ChEBI" id="CHEBI:15377"/>
        <dbReference type="ChEBI" id="CHEBI:15378"/>
        <dbReference type="ChEBI" id="CHEBI:16526"/>
        <dbReference type="ChEBI" id="CHEBI:17544"/>
        <dbReference type="EC" id="4.2.1.1"/>
    </reaction>
</comment>
<evidence type="ECO:0000256" key="6">
    <source>
        <dbReference type="ARBA" id="ARBA00023239"/>
    </source>
</evidence>
<feature type="region of interest" description="Disordered" evidence="8">
    <location>
        <begin position="470"/>
        <end position="500"/>
    </location>
</feature>
<dbReference type="InterPro" id="IPR023561">
    <property type="entry name" value="Carbonic_anhydrase_a-class"/>
</dbReference>
<dbReference type="AlphaFoldDB" id="A0A8T3D3R1"/>
<dbReference type="EMBL" id="JAERUA010000015">
    <property type="protein sequence ID" value="KAI1889425.1"/>
    <property type="molecule type" value="Genomic_DNA"/>
</dbReference>
<dbReference type="PANTHER" id="PTHR18952:SF19">
    <property type="entry name" value="CARBONIC ANHYDRASE 12"/>
    <property type="match status" value="1"/>
</dbReference>
<accession>A0A8T3D3R1</accession>